<evidence type="ECO:0000313" key="2">
    <source>
        <dbReference type="Proteomes" id="UP000481861"/>
    </source>
</evidence>
<organism evidence="1 2">
    <name type="scientific">Massariosphaeria phaeospora</name>
    <dbReference type="NCBI Taxonomy" id="100035"/>
    <lineage>
        <taxon>Eukaryota</taxon>
        <taxon>Fungi</taxon>
        <taxon>Dikarya</taxon>
        <taxon>Ascomycota</taxon>
        <taxon>Pezizomycotina</taxon>
        <taxon>Dothideomycetes</taxon>
        <taxon>Pleosporomycetidae</taxon>
        <taxon>Pleosporales</taxon>
        <taxon>Pleosporales incertae sedis</taxon>
        <taxon>Massariosphaeria</taxon>
    </lineage>
</organism>
<dbReference type="EMBL" id="JAADJZ010000003">
    <property type="protein sequence ID" value="KAF2876190.1"/>
    <property type="molecule type" value="Genomic_DNA"/>
</dbReference>
<dbReference type="OrthoDB" id="3676375at2759"/>
<dbReference type="AlphaFoldDB" id="A0A7C8IK17"/>
<gene>
    <name evidence="1" type="ORF">BDV95DRAFT_614915</name>
</gene>
<evidence type="ECO:0000313" key="1">
    <source>
        <dbReference type="EMBL" id="KAF2876190.1"/>
    </source>
</evidence>
<dbReference type="Proteomes" id="UP000481861">
    <property type="component" value="Unassembled WGS sequence"/>
</dbReference>
<proteinExistence type="predicted"/>
<comment type="caution">
    <text evidence="1">The sequence shown here is derived from an EMBL/GenBank/DDBJ whole genome shotgun (WGS) entry which is preliminary data.</text>
</comment>
<name>A0A7C8IK17_9PLEO</name>
<accession>A0A7C8IK17</accession>
<keyword evidence="2" id="KW-1185">Reference proteome</keyword>
<sequence>MSNDDYYSRPVFPEGMAHEVNWGAGRTFTASSSAISPTSPLRGEAEEFVNPADRAITPRPAHYVGTIGQGFAAAGSSSGRAAHSRMISFGSFDPIQIAAAGERIPGLGSPALANELRPRTILAAPLRIVRVQSARTEALRPIFNFLRRVCPANREVVMEHDRLIPTIVYKVGFSMTDADYADYKKVIRVFGLADSVNRMLAPGYEAFDNVTADMPLRDMLVHGQSLEQLLADLVQKERLWVSYDLWKPWKSPGDWRAAV</sequence>
<reference evidence="1 2" key="1">
    <citation type="submission" date="2020-01" db="EMBL/GenBank/DDBJ databases">
        <authorList>
            <consortium name="DOE Joint Genome Institute"/>
            <person name="Haridas S."/>
            <person name="Albert R."/>
            <person name="Binder M."/>
            <person name="Bloem J."/>
            <person name="Labutti K."/>
            <person name="Salamov A."/>
            <person name="Andreopoulos B."/>
            <person name="Baker S.E."/>
            <person name="Barry K."/>
            <person name="Bills G."/>
            <person name="Bluhm B.H."/>
            <person name="Cannon C."/>
            <person name="Castanera R."/>
            <person name="Culley D.E."/>
            <person name="Daum C."/>
            <person name="Ezra D."/>
            <person name="Gonzalez J.B."/>
            <person name="Henrissat B."/>
            <person name="Kuo A."/>
            <person name="Liang C."/>
            <person name="Lipzen A."/>
            <person name="Lutzoni F."/>
            <person name="Magnuson J."/>
            <person name="Mondo S."/>
            <person name="Nolan M."/>
            <person name="Ohm R."/>
            <person name="Pangilinan J."/>
            <person name="Park H.-J.H."/>
            <person name="Ramirez L."/>
            <person name="Alfaro M."/>
            <person name="Sun H."/>
            <person name="Tritt A."/>
            <person name="Yoshinaga Y."/>
            <person name="Zwiers L.-H.L."/>
            <person name="Turgeon B.G."/>
            <person name="Goodwin S.B."/>
            <person name="Spatafora J.W."/>
            <person name="Crous P.W."/>
            <person name="Grigoriev I.V."/>
        </authorList>
    </citation>
    <scope>NUCLEOTIDE SEQUENCE [LARGE SCALE GENOMIC DNA]</scope>
    <source>
        <strain evidence="1 2">CBS 611.86</strain>
    </source>
</reference>
<protein>
    <submittedName>
        <fullName evidence="1">Uncharacterized protein</fullName>
    </submittedName>
</protein>